<feature type="compositionally biased region" description="Pro residues" evidence="11">
    <location>
        <begin position="1483"/>
        <end position="1495"/>
    </location>
</feature>
<dbReference type="Pfam" id="PF00058">
    <property type="entry name" value="Ldl_recept_b"/>
    <property type="match status" value="7"/>
</dbReference>
<keyword evidence="5" id="KW-0732">Signal</keyword>
<dbReference type="GO" id="GO:0005886">
    <property type="term" value="C:plasma membrane"/>
    <property type="evidence" value="ECO:0007669"/>
    <property type="project" value="UniProtKB-SubCell"/>
</dbReference>
<dbReference type="InterPro" id="IPR000033">
    <property type="entry name" value="LDLR_classB_rpt"/>
</dbReference>
<keyword evidence="9" id="KW-0675">Receptor</keyword>
<reference evidence="14" key="1">
    <citation type="submission" date="2021-12" db="EMBL/GenBank/DDBJ databases">
        <authorList>
            <person name="Martin H S."/>
        </authorList>
    </citation>
    <scope>NUCLEOTIDE SEQUENCE</scope>
</reference>
<dbReference type="InterPro" id="IPR023415">
    <property type="entry name" value="LDLR_class-A_CS"/>
</dbReference>
<keyword evidence="3" id="KW-0245">EGF-like domain</keyword>
<evidence type="ECO:0000256" key="9">
    <source>
        <dbReference type="ARBA" id="ARBA00023170"/>
    </source>
</evidence>
<dbReference type="PANTHER" id="PTHR46513">
    <property type="entry name" value="VITELLOGENIN RECEPTOR-LIKE PROTEIN-RELATED-RELATED"/>
    <property type="match status" value="1"/>
</dbReference>
<dbReference type="PRINTS" id="PR00261">
    <property type="entry name" value="LDLRECEPTOR"/>
</dbReference>
<feature type="non-terminal residue" evidence="14">
    <location>
        <position position="1495"/>
    </location>
</feature>
<dbReference type="InterPro" id="IPR011042">
    <property type="entry name" value="6-blade_b-propeller_TolB-like"/>
</dbReference>
<evidence type="ECO:0000256" key="12">
    <source>
        <dbReference type="SAM" id="Phobius"/>
    </source>
</evidence>
<dbReference type="SUPFAM" id="SSF63825">
    <property type="entry name" value="YWTD domain"/>
    <property type="match status" value="4"/>
</dbReference>
<feature type="domain" description="EGF-like" evidence="13">
    <location>
        <begin position="890"/>
        <end position="928"/>
    </location>
</feature>
<dbReference type="Gene3D" id="2.120.10.30">
    <property type="entry name" value="TolB, C-terminal domain"/>
    <property type="match status" value="4"/>
</dbReference>
<dbReference type="Pfam" id="PF00057">
    <property type="entry name" value="Ldl_recept_a"/>
    <property type="match status" value="2"/>
</dbReference>
<feature type="domain" description="EGF-like" evidence="13">
    <location>
        <begin position="284"/>
        <end position="323"/>
    </location>
</feature>
<evidence type="ECO:0000256" key="11">
    <source>
        <dbReference type="SAM" id="MobiDB-lite"/>
    </source>
</evidence>
<evidence type="ECO:0000256" key="3">
    <source>
        <dbReference type="ARBA" id="ARBA00022536"/>
    </source>
</evidence>
<dbReference type="InterPro" id="IPR036055">
    <property type="entry name" value="LDL_receptor-like_sf"/>
</dbReference>
<dbReference type="Proteomes" id="UP000838878">
    <property type="component" value="Chromosome 2"/>
</dbReference>
<feature type="region of interest" description="Disordered" evidence="11">
    <location>
        <begin position="1380"/>
        <end position="1495"/>
    </location>
</feature>
<evidence type="ECO:0000256" key="6">
    <source>
        <dbReference type="ARBA" id="ARBA00022737"/>
    </source>
</evidence>
<protein>
    <recommendedName>
        <fullName evidence="13">EGF-like domain-containing protein</fullName>
    </recommendedName>
</protein>
<keyword evidence="6" id="KW-0677">Repeat</keyword>
<comment type="subcellular location">
    <subcellularLocation>
        <location evidence="1">Cell membrane</location>
        <topology evidence="1">Single-pass type I membrane protein</topology>
    </subcellularLocation>
</comment>
<keyword evidence="12" id="KW-1133">Transmembrane helix</keyword>
<gene>
    <name evidence="14" type="ORF">BINO364_LOCUS7551</name>
</gene>
<dbReference type="SUPFAM" id="SSF57196">
    <property type="entry name" value="EGF/Laminin"/>
    <property type="match status" value="2"/>
</dbReference>
<keyword evidence="2" id="KW-1003">Cell membrane</keyword>
<evidence type="ECO:0000256" key="7">
    <source>
        <dbReference type="ARBA" id="ARBA00023136"/>
    </source>
</evidence>
<keyword evidence="12" id="KW-0812">Transmembrane</keyword>
<evidence type="ECO:0000259" key="13">
    <source>
        <dbReference type="SMART" id="SM00181"/>
    </source>
</evidence>
<evidence type="ECO:0000256" key="2">
    <source>
        <dbReference type="ARBA" id="ARBA00022475"/>
    </source>
</evidence>
<dbReference type="InterPro" id="IPR000742">
    <property type="entry name" value="EGF"/>
</dbReference>
<feature type="domain" description="EGF-like" evidence="13">
    <location>
        <begin position="591"/>
        <end position="628"/>
    </location>
</feature>
<keyword evidence="15" id="KW-1185">Reference proteome</keyword>
<dbReference type="Pfam" id="PF14670">
    <property type="entry name" value="FXa_inhibition"/>
    <property type="match status" value="2"/>
</dbReference>
<dbReference type="InterPro" id="IPR050778">
    <property type="entry name" value="Cueball_EGF_LRP_Nidogen"/>
</dbReference>
<feature type="compositionally biased region" description="Low complexity" evidence="11">
    <location>
        <begin position="1410"/>
        <end position="1439"/>
    </location>
</feature>
<dbReference type="EMBL" id="OV170222">
    <property type="protein sequence ID" value="CAH0721453.1"/>
    <property type="molecule type" value="Genomic_DNA"/>
</dbReference>
<dbReference type="Gene3D" id="4.10.400.10">
    <property type="entry name" value="Low-density Lipoprotein Receptor"/>
    <property type="match status" value="2"/>
</dbReference>
<evidence type="ECO:0000256" key="8">
    <source>
        <dbReference type="ARBA" id="ARBA00023157"/>
    </source>
</evidence>
<evidence type="ECO:0000313" key="15">
    <source>
        <dbReference type="Proteomes" id="UP000838878"/>
    </source>
</evidence>
<evidence type="ECO:0000256" key="1">
    <source>
        <dbReference type="ARBA" id="ARBA00004251"/>
    </source>
</evidence>
<evidence type="ECO:0000256" key="5">
    <source>
        <dbReference type="ARBA" id="ARBA00022729"/>
    </source>
</evidence>
<dbReference type="SMART" id="SM00135">
    <property type="entry name" value="LY"/>
    <property type="match status" value="18"/>
</dbReference>
<sequence length="1495" mass="164311">MFLQLKGYYSSVSNPVLLYSTASNIRVANTSKIVKYSAVIKGLEQGSAVDFLFRKNLICWSEQTAELIQCMEYNNTHSGQKMRIVSTGLITPSGIAIDWYTEKIYWTDGETNRIEVIGIDQKYRKVLFWSDIDLARAIAVVPKDGLMFWTDWGEIPKIERAGMNGDPATRKVIVKDNIFWPNGITVDYNNNLIYWVDSKLQFLDVIDFNGNKRKRVIKEGLKYPYALTFFNERLYWTDWETMIIYTWDINTHTGLKEVLRSDSAPVDIKVYDNSRQVMPSGDYPCKNNEGCSHLCLLAPYSPGYVCACPTGVKLKEGSNTTCYNGPQSLLLVAQRSMISKISLDSSDFTPYPLPLKDLKQALTVDFDQKTEYIYWADSLSKTISRARLDGSEQSVVIHSSGKPDSIAIDPLARNIYWTDPVSDTITVARLDGSSRKVIIHDDLYNPRAIALHPTAGWMFWSDWNEKKPKIERANLDGTDRRLLISEKLTWPNGIALDTVNNKLYWGDARMHKIEVCNMDGSNRTELHSSDILHIFGLTLLGQQLYWTDMQRRTLDRINKDTGGERQSVVEQMANMMGVKAIRLKQPLGHNACSNSNGGCSHLCFNRPSDYVCSCPLGLELGNDSKSCIEPEAFLIYSRKNVIGRVSVENENNDAVLPIRELKEVSALAVHVSGSKIYWSDSKSKTINRCSVNGANIEKILEWVGSVEGLAIDWSGQNIYWTDTTTQRIEVARLDGSSRRTLIWQGLKKPKSIVLDPRKGYMYWSELGSKSIKRATMDGSSPTIVFEQVGKVQALAIDYERRVLYWAALDPPAIELAFLNGTGRRVLVDNVSMPFALALYGDRLFWGDWLTGLIEVAKKTDGSNRKVIHKDLDYISDLKVYHRARDTLSNQCGVDNGGCSHLCLPLPNNDYRCACPTHYRLNRDNLTCSEPEEFLLFAQKNAVGRILVANGECNEAFIPLTGLRSVRAIEYDPVNKNLYWMDDESHAIRRVPISYSTTSAITDSTTVVSGLSRPFHMVLDILGRALYWTCLDTDSINATSIDNNSSMGVILRRENMMPRLLAFHQTKRILIWSDAGLGAVLRAGADGGARGELARAGNVTALAVEQASATVYWVVARQLYAADVDAPNTRRIIWQGGAVSALAAYGGALYLGGERAPSRLALQRRDAPAAPLPHVARLVAAVAVHQVAREHPCFGGRACGGEPGACGAGGACGCGLRCGDARRACAPGHVACDAPAPASPAPDVQCIPIEWKCDGQRDCADGSDEARCDPCAGLRCADGTCAAALGACAAGAYCASEPLPDAFRCDERLCLPMKFVCDSRAHCEDGSDEAPATCGYVHKDQVVSPSGRSSHALVACGVAAGAGAALAAAWAALRRLRRRAAPRAAAPPRRKPDPPRPPGVCDPLAPHCAFSQTSASGTPSASASVSASASDSLCGRYPRPTANPPPSPATHPRRRAYRHYRTHPPPPTPASTDANESEPEHARAPPPSPAPHPLLY</sequence>
<dbReference type="OrthoDB" id="72419at2759"/>
<evidence type="ECO:0000256" key="4">
    <source>
        <dbReference type="ARBA" id="ARBA00022583"/>
    </source>
</evidence>
<dbReference type="PANTHER" id="PTHR46513:SF41">
    <property type="entry name" value="LOW-DENSITY LIPOPROTEIN RECEPTOR-RELATED PROTEIN"/>
    <property type="match status" value="1"/>
</dbReference>
<organism evidence="14 15">
    <name type="scientific">Brenthis ino</name>
    <name type="common">lesser marbled fritillary</name>
    <dbReference type="NCBI Taxonomy" id="405034"/>
    <lineage>
        <taxon>Eukaryota</taxon>
        <taxon>Metazoa</taxon>
        <taxon>Ecdysozoa</taxon>
        <taxon>Arthropoda</taxon>
        <taxon>Hexapoda</taxon>
        <taxon>Insecta</taxon>
        <taxon>Pterygota</taxon>
        <taxon>Neoptera</taxon>
        <taxon>Endopterygota</taxon>
        <taxon>Lepidoptera</taxon>
        <taxon>Glossata</taxon>
        <taxon>Ditrysia</taxon>
        <taxon>Papilionoidea</taxon>
        <taxon>Nymphalidae</taxon>
        <taxon>Heliconiinae</taxon>
        <taxon>Argynnini</taxon>
        <taxon>Brenthis</taxon>
    </lineage>
</organism>
<dbReference type="PROSITE" id="PS01209">
    <property type="entry name" value="LDLRA_1"/>
    <property type="match status" value="1"/>
</dbReference>
<dbReference type="GO" id="GO:0006897">
    <property type="term" value="P:endocytosis"/>
    <property type="evidence" value="ECO:0007669"/>
    <property type="project" value="UniProtKB-KW"/>
</dbReference>
<keyword evidence="10" id="KW-0325">Glycoprotein</keyword>
<proteinExistence type="predicted"/>
<keyword evidence="8" id="KW-1015">Disulfide bond</keyword>
<accession>A0A8J9VF95</accession>
<evidence type="ECO:0000256" key="10">
    <source>
        <dbReference type="ARBA" id="ARBA00023180"/>
    </source>
</evidence>
<dbReference type="SUPFAM" id="SSF57424">
    <property type="entry name" value="LDL receptor-like module"/>
    <property type="match status" value="2"/>
</dbReference>
<name>A0A8J9VF95_9NEOP</name>
<dbReference type="FunFam" id="2.120.10.30:FF:000008">
    <property type="entry name" value="Low-density lipoprotein receptor-related protein 4"/>
    <property type="match status" value="1"/>
</dbReference>
<dbReference type="SMART" id="SM00181">
    <property type="entry name" value="EGF"/>
    <property type="match status" value="3"/>
</dbReference>
<dbReference type="CDD" id="cd00112">
    <property type="entry name" value="LDLa"/>
    <property type="match status" value="2"/>
</dbReference>
<dbReference type="SMART" id="SM00192">
    <property type="entry name" value="LDLa"/>
    <property type="match status" value="2"/>
</dbReference>
<dbReference type="FunFam" id="2.120.10.30:FF:000241">
    <property type="entry name" value="Low-density lipoprotein receptor-related protein 6"/>
    <property type="match status" value="2"/>
</dbReference>
<evidence type="ECO:0000313" key="14">
    <source>
        <dbReference type="EMBL" id="CAH0721453.1"/>
    </source>
</evidence>
<keyword evidence="4" id="KW-0254">Endocytosis</keyword>
<keyword evidence="7 12" id="KW-0472">Membrane</keyword>
<feature type="transmembrane region" description="Helical" evidence="12">
    <location>
        <begin position="1351"/>
        <end position="1372"/>
    </location>
</feature>
<dbReference type="InterPro" id="IPR002172">
    <property type="entry name" value="LDrepeatLR_classA_rpt"/>
</dbReference>
<feature type="compositionally biased region" description="Basic residues" evidence="11">
    <location>
        <begin position="1450"/>
        <end position="1461"/>
    </location>
</feature>